<name>A0A916NPD8_9BACL</name>
<comment type="caution">
    <text evidence="2">The sequence shown here is derived from an EMBL/GenBank/DDBJ whole genome shotgun (WGS) entry which is preliminary data.</text>
</comment>
<dbReference type="Pfam" id="PF00293">
    <property type="entry name" value="NUDIX"/>
    <property type="match status" value="1"/>
</dbReference>
<organism evidence="2 3">
    <name type="scientific">Paenibacillus solanacearum</name>
    <dbReference type="NCBI Taxonomy" id="2048548"/>
    <lineage>
        <taxon>Bacteria</taxon>
        <taxon>Bacillati</taxon>
        <taxon>Bacillota</taxon>
        <taxon>Bacilli</taxon>
        <taxon>Bacillales</taxon>
        <taxon>Paenibacillaceae</taxon>
        <taxon>Paenibacillus</taxon>
    </lineage>
</organism>
<dbReference type="GO" id="GO:0035539">
    <property type="term" value="F:8-oxo-7,8-dihydrodeoxyguanosine triphosphate pyrophosphatase activity"/>
    <property type="evidence" value="ECO:0007669"/>
    <property type="project" value="TreeGrafter"/>
</dbReference>
<evidence type="ECO:0000259" key="1">
    <source>
        <dbReference type="PROSITE" id="PS51462"/>
    </source>
</evidence>
<dbReference type="AlphaFoldDB" id="A0A916NPD8"/>
<evidence type="ECO:0000313" key="3">
    <source>
        <dbReference type="Proteomes" id="UP000693672"/>
    </source>
</evidence>
<dbReference type="EMBL" id="CAJVAS010000007">
    <property type="protein sequence ID" value="CAG7619218.1"/>
    <property type="molecule type" value="Genomic_DNA"/>
</dbReference>
<proteinExistence type="predicted"/>
<dbReference type="PROSITE" id="PS00893">
    <property type="entry name" value="NUDIX_BOX"/>
    <property type="match status" value="1"/>
</dbReference>
<dbReference type="InterPro" id="IPR000086">
    <property type="entry name" value="NUDIX_hydrolase_dom"/>
</dbReference>
<evidence type="ECO:0000313" key="2">
    <source>
        <dbReference type="EMBL" id="CAG7619218.1"/>
    </source>
</evidence>
<dbReference type="GO" id="GO:0005829">
    <property type="term" value="C:cytosol"/>
    <property type="evidence" value="ECO:0007669"/>
    <property type="project" value="TreeGrafter"/>
</dbReference>
<dbReference type="Proteomes" id="UP000693672">
    <property type="component" value="Unassembled WGS sequence"/>
</dbReference>
<dbReference type="PANTHER" id="PTHR16099:SF5">
    <property type="entry name" value="NUCLEOTIDE TRIPHOSPHATE DIPHOSPHATASE NUDT15"/>
    <property type="match status" value="1"/>
</dbReference>
<dbReference type="GO" id="GO:0006203">
    <property type="term" value="P:dGTP catabolic process"/>
    <property type="evidence" value="ECO:0007669"/>
    <property type="project" value="TreeGrafter"/>
</dbReference>
<dbReference type="CDD" id="cd04683">
    <property type="entry name" value="NUDIX_Hydrolase"/>
    <property type="match status" value="1"/>
</dbReference>
<sequence>MGERFHAPLAVHVFLREEERVMLLRRYNTGYEDGNYSVIAGHLDGGESVVAAAVREAEEEAGIRIRPEDVRVVGIMHRREDDERIDFFVEVRQWEGLPVNQEPHKCDELAWYAVDKLPVNVIPYVRRALDNARNGIYFDTYGTFGFVNGRA</sequence>
<feature type="domain" description="Nudix hydrolase" evidence="1">
    <location>
        <begin position="4"/>
        <end position="134"/>
    </location>
</feature>
<keyword evidence="3" id="KW-1185">Reference proteome</keyword>
<protein>
    <recommendedName>
        <fullName evidence="1">Nudix hydrolase domain-containing protein</fullName>
    </recommendedName>
</protein>
<dbReference type="InterPro" id="IPR020084">
    <property type="entry name" value="NUDIX_hydrolase_CS"/>
</dbReference>
<dbReference type="PANTHER" id="PTHR16099">
    <property type="entry name" value="8-OXO-DGTP DIPHOSPHATES NUDT15"/>
    <property type="match status" value="1"/>
</dbReference>
<accession>A0A916NPD8</accession>
<dbReference type="RefSeq" id="WP_218091974.1">
    <property type="nucleotide sequence ID" value="NZ_CAJVAS010000007.1"/>
</dbReference>
<dbReference type="PROSITE" id="PS51462">
    <property type="entry name" value="NUDIX"/>
    <property type="match status" value="1"/>
</dbReference>
<reference evidence="2" key="1">
    <citation type="submission" date="2021-06" db="EMBL/GenBank/DDBJ databases">
        <authorList>
            <person name="Criscuolo A."/>
        </authorList>
    </citation>
    <scope>NUCLEOTIDE SEQUENCE</scope>
    <source>
        <strain evidence="2">CIP111600</strain>
    </source>
</reference>
<gene>
    <name evidence="2" type="ORF">PAESOLCIP111_02192</name>
</gene>